<dbReference type="AlphaFoldDB" id="A0AAU9M5Q7"/>
<evidence type="ECO:0000313" key="2">
    <source>
        <dbReference type="Proteomes" id="UP001157418"/>
    </source>
</evidence>
<gene>
    <name evidence="1" type="ORF">LVIROSA_LOCUS10619</name>
</gene>
<protein>
    <submittedName>
        <fullName evidence="1">Uncharacterized protein</fullName>
    </submittedName>
</protein>
<comment type="caution">
    <text evidence="1">The sequence shown here is derived from an EMBL/GenBank/DDBJ whole genome shotgun (WGS) entry which is preliminary data.</text>
</comment>
<sequence>MVRPSPIVACVINSVAEKVVGGCCPTTGGVISVAAGWRILRPKTRFEMEDFRANVQGRLMMTVMDKDQVVAASCIGSRTWCRSHAIRMYRGGCVKRTKLIRFRVVML</sequence>
<reference evidence="1 2" key="1">
    <citation type="submission" date="2022-01" db="EMBL/GenBank/DDBJ databases">
        <authorList>
            <person name="Xiong W."/>
            <person name="Schranz E."/>
        </authorList>
    </citation>
    <scope>NUCLEOTIDE SEQUENCE [LARGE SCALE GENOMIC DNA]</scope>
</reference>
<proteinExistence type="predicted"/>
<dbReference type="EMBL" id="CAKMRJ010001112">
    <property type="protein sequence ID" value="CAH1423338.1"/>
    <property type="molecule type" value="Genomic_DNA"/>
</dbReference>
<accession>A0AAU9M5Q7</accession>
<organism evidence="1 2">
    <name type="scientific">Lactuca virosa</name>
    <dbReference type="NCBI Taxonomy" id="75947"/>
    <lineage>
        <taxon>Eukaryota</taxon>
        <taxon>Viridiplantae</taxon>
        <taxon>Streptophyta</taxon>
        <taxon>Embryophyta</taxon>
        <taxon>Tracheophyta</taxon>
        <taxon>Spermatophyta</taxon>
        <taxon>Magnoliopsida</taxon>
        <taxon>eudicotyledons</taxon>
        <taxon>Gunneridae</taxon>
        <taxon>Pentapetalae</taxon>
        <taxon>asterids</taxon>
        <taxon>campanulids</taxon>
        <taxon>Asterales</taxon>
        <taxon>Asteraceae</taxon>
        <taxon>Cichorioideae</taxon>
        <taxon>Cichorieae</taxon>
        <taxon>Lactucinae</taxon>
        <taxon>Lactuca</taxon>
    </lineage>
</organism>
<evidence type="ECO:0000313" key="1">
    <source>
        <dbReference type="EMBL" id="CAH1423338.1"/>
    </source>
</evidence>
<dbReference type="Proteomes" id="UP001157418">
    <property type="component" value="Unassembled WGS sequence"/>
</dbReference>
<keyword evidence="2" id="KW-1185">Reference proteome</keyword>
<name>A0AAU9M5Q7_9ASTR</name>